<evidence type="ECO:0000256" key="3">
    <source>
        <dbReference type="PROSITE-ProRule" id="PRU10141"/>
    </source>
</evidence>
<dbReference type="Gene3D" id="3.30.200.20">
    <property type="entry name" value="Phosphorylase Kinase, domain 1"/>
    <property type="match status" value="1"/>
</dbReference>
<dbReference type="InterPro" id="IPR041664">
    <property type="entry name" value="AAA_16"/>
</dbReference>
<dbReference type="GO" id="GO:0004674">
    <property type="term" value="F:protein serine/threonine kinase activity"/>
    <property type="evidence" value="ECO:0007669"/>
    <property type="project" value="UniProtKB-KW"/>
</dbReference>
<dbReference type="GO" id="GO:0005524">
    <property type="term" value="F:ATP binding"/>
    <property type="evidence" value="ECO:0007669"/>
    <property type="project" value="UniProtKB-UniRule"/>
</dbReference>
<dbReference type="SMART" id="SM00220">
    <property type="entry name" value="S_TKc"/>
    <property type="match status" value="1"/>
</dbReference>
<keyword evidence="2 3" id="KW-0067">ATP-binding</keyword>
<dbReference type="GO" id="GO:0005737">
    <property type="term" value="C:cytoplasm"/>
    <property type="evidence" value="ECO:0007669"/>
    <property type="project" value="TreeGrafter"/>
</dbReference>
<keyword evidence="1 3" id="KW-0547">Nucleotide-binding</keyword>
<name>A0A1H9YXU1_9BACT</name>
<dbReference type="SUPFAM" id="SSF52540">
    <property type="entry name" value="P-loop containing nucleoside triphosphate hydrolases"/>
    <property type="match status" value="1"/>
</dbReference>
<dbReference type="Pfam" id="PF00069">
    <property type="entry name" value="Pkinase"/>
    <property type="match status" value="1"/>
</dbReference>
<dbReference type="InterPro" id="IPR027417">
    <property type="entry name" value="P-loop_NTPase"/>
</dbReference>
<dbReference type="InterPro" id="IPR011009">
    <property type="entry name" value="Kinase-like_dom_sf"/>
</dbReference>
<dbReference type="EMBL" id="FOIJ01000001">
    <property type="protein sequence ID" value="SES73992.1"/>
    <property type="molecule type" value="Genomic_DNA"/>
</dbReference>
<dbReference type="PROSITE" id="PS00108">
    <property type="entry name" value="PROTEIN_KINASE_ST"/>
    <property type="match status" value="1"/>
</dbReference>
<dbReference type="PANTHER" id="PTHR16305">
    <property type="entry name" value="TESTICULAR SOLUBLE ADENYLYL CYCLASE"/>
    <property type="match status" value="1"/>
</dbReference>
<sequence length="1187" mass="131138">MESSNGDIEALSQAGAEMVGRRYHIMNVVGRGGMGTVYQVRDRLSGIVALKRLHRSVEEIAHTSLRHQLPSKNTQPDIALGLADEFKVLTSLHHPHVISVLDYGFDDQQRPYYTMDLLTGARTITEAGKNQPHDVRVQLLAQVLQALAYMHRWGVIHRDLKPANVLVVDGQVKVLDFGLALAREGLDQRRTVGSPGFVAPELFEKKAASAASDLYSLGMIAYRLFAMPSGLGKNPGLSPDFGESPVGRFLQKLSAPNPYERFASAEEALTALTEATGQQIPTETQATRESFLQGARLVGREREQAWMEQLLDQTLTDRGSAWLIGGESGVGKSRLLDEVRTLALVRGAVAVRGQAVSSGGSLYHEWRSVLRWLVLWTEPTDHEASVLQPLVEDIEALLGRLVNEAPALEPEAAQGRLFAVVEDLFRRVPCRMVLILEDLQWMHAESLRLLTRIAAMARHLPLLVLGSFRDDERPGLAQELPMMDVIRLPRLRADAIAVLTESMIGPAGRSPQLVEMLQRETEGNPFFLVEVVRALAEETGQLDRIGTTPLPSKVFPGGMQQIIQRRLDKLNPAAIELLRLAAVIGRQIDVKVLRACASPLHINTWLSECASAAVLELFEGQWRFTHDKLREGVLANLPAFAEPLLHRQAAEAIESVYPEAQDWASALALHWGKAGELEKEARWSQRAGEQALVAYSCLEAIQYLERARALRKPAEGDALHLSVTQSYAMGRIEALLAEAAFQLGDTARCCAHAESALLYFDRHAATGEPGWSEGALAQIIQRMALPVLPTAFEMGPLEFTRPPIEAGRLLLRLTEIFIYAQDFPRLLWSGMRMLSLYEPLGPSPELARAYALMAVVASSIPQTRHVAEAWLARALEMAESLGSPVDLAFVLARRAVCGMPLGRWQELDGWLHRALALASELGDFRQVEEARGMLANACFYSGQYTTALEMTDQMQTSAHRRGAVQTQHWGAMIRVGPLLRLGRYAQAVANMEPEVSWFETCAGTSERIMAVGSLALAYLRMGNTSRALETAARTLETLHTLKPVAYWLQSGIASIAEVYFTLWEQAVAASSPDQEALAQGARATRRSLDTFSQTFPFAQAAAWLCRGMEAALSGNLSEAHQAWEEALASARRFSTPFEEGLAHFEMGRHLPLQDAERRNHLLRARELFSVLGAEGEMLRVQKELDRA</sequence>
<dbReference type="PANTHER" id="PTHR16305:SF28">
    <property type="entry name" value="GUANYLATE CYCLASE DOMAIN-CONTAINING PROTEIN"/>
    <property type="match status" value="1"/>
</dbReference>
<keyword evidence="5" id="KW-0418">Kinase</keyword>
<dbReference type="Gene3D" id="1.10.510.10">
    <property type="entry name" value="Transferase(Phosphotransferase) domain 1"/>
    <property type="match status" value="1"/>
</dbReference>
<proteinExistence type="predicted"/>
<feature type="domain" description="Protein kinase" evidence="4">
    <location>
        <begin position="23"/>
        <end position="292"/>
    </location>
</feature>
<dbReference type="PROSITE" id="PS00107">
    <property type="entry name" value="PROTEIN_KINASE_ATP"/>
    <property type="match status" value="1"/>
</dbReference>
<dbReference type="SUPFAM" id="SSF56112">
    <property type="entry name" value="Protein kinase-like (PK-like)"/>
    <property type="match status" value="1"/>
</dbReference>
<keyword evidence="5" id="KW-0808">Transferase</keyword>
<dbReference type="CDD" id="cd14014">
    <property type="entry name" value="STKc_PknB_like"/>
    <property type="match status" value="1"/>
</dbReference>
<evidence type="ECO:0000313" key="5">
    <source>
        <dbReference type="EMBL" id="SES73992.1"/>
    </source>
</evidence>
<dbReference type="AlphaFoldDB" id="A0A1H9YXU1"/>
<dbReference type="RefSeq" id="WP_093515047.1">
    <property type="nucleotide sequence ID" value="NZ_FOIJ01000001.1"/>
</dbReference>
<organism evidence="5 6">
    <name type="scientific">Stigmatella erecta</name>
    <dbReference type="NCBI Taxonomy" id="83460"/>
    <lineage>
        <taxon>Bacteria</taxon>
        <taxon>Pseudomonadati</taxon>
        <taxon>Myxococcota</taxon>
        <taxon>Myxococcia</taxon>
        <taxon>Myxococcales</taxon>
        <taxon>Cystobacterineae</taxon>
        <taxon>Archangiaceae</taxon>
        <taxon>Stigmatella</taxon>
    </lineage>
</organism>
<evidence type="ECO:0000313" key="6">
    <source>
        <dbReference type="Proteomes" id="UP000199181"/>
    </source>
</evidence>
<dbReference type="SUPFAM" id="SSF48452">
    <property type="entry name" value="TPR-like"/>
    <property type="match status" value="2"/>
</dbReference>
<dbReference type="Gene3D" id="1.25.40.10">
    <property type="entry name" value="Tetratricopeptide repeat domain"/>
    <property type="match status" value="2"/>
</dbReference>
<reference evidence="6" key="1">
    <citation type="submission" date="2016-10" db="EMBL/GenBank/DDBJ databases">
        <authorList>
            <person name="Varghese N."/>
            <person name="Submissions S."/>
        </authorList>
    </citation>
    <scope>NUCLEOTIDE SEQUENCE [LARGE SCALE GENOMIC DNA]</scope>
    <source>
        <strain evidence="6">DSM 16858</strain>
    </source>
</reference>
<keyword evidence="6" id="KW-1185">Reference proteome</keyword>
<dbReference type="InterPro" id="IPR011990">
    <property type="entry name" value="TPR-like_helical_dom_sf"/>
</dbReference>
<dbReference type="Pfam" id="PF13191">
    <property type="entry name" value="AAA_16"/>
    <property type="match status" value="1"/>
</dbReference>
<dbReference type="InterPro" id="IPR017441">
    <property type="entry name" value="Protein_kinase_ATP_BS"/>
</dbReference>
<feature type="binding site" evidence="3">
    <location>
        <position position="51"/>
    </location>
    <ligand>
        <name>ATP</name>
        <dbReference type="ChEBI" id="CHEBI:30616"/>
    </ligand>
</feature>
<accession>A0A1H9YXU1</accession>
<gene>
    <name evidence="5" type="ORF">SAMN05443639_101100</name>
</gene>
<evidence type="ECO:0000256" key="1">
    <source>
        <dbReference type="ARBA" id="ARBA00022741"/>
    </source>
</evidence>
<dbReference type="InterPro" id="IPR008271">
    <property type="entry name" value="Ser/Thr_kinase_AS"/>
</dbReference>
<dbReference type="GO" id="GO:0004016">
    <property type="term" value="F:adenylate cyclase activity"/>
    <property type="evidence" value="ECO:0007669"/>
    <property type="project" value="TreeGrafter"/>
</dbReference>
<keyword evidence="5" id="KW-0723">Serine/threonine-protein kinase</keyword>
<dbReference type="PROSITE" id="PS50011">
    <property type="entry name" value="PROTEIN_KINASE_DOM"/>
    <property type="match status" value="1"/>
</dbReference>
<protein>
    <submittedName>
        <fullName evidence="5">Serine/threonine protein kinase</fullName>
    </submittedName>
</protein>
<evidence type="ECO:0000256" key="2">
    <source>
        <dbReference type="ARBA" id="ARBA00022840"/>
    </source>
</evidence>
<evidence type="ECO:0000259" key="4">
    <source>
        <dbReference type="PROSITE" id="PS50011"/>
    </source>
</evidence>
<dbReference type="InterPro" id="IPR000719">
    <property type="entry name" value="Prot_kinase_dom"/>
</dbReference>
<dbReference type="Proteomes" id="UP000199181">
    <property type="component" value="Unassembled WGS sequence"/>
</dbReference>